<evidence type="ECO:0000313" key="1">
    <source>
        <dbReference type="EMBL" id="TJZ73361.1"/>
    </source>
</evidence>
<protein>
    <submittedName>
        <fullName evidence="1">Uncharacterized protein</fullName>
    </submittedName>
</protein>
<dbReference type="Proteomes" id="UP000310016">
    <property type="component" value="Unassembled WGS sequence"/>
</dbReference>
<sequence>MSPATPEFAPHWQARLRGGFPLLDAMQVAVVGNAARWALHAPFAPNRNDHGTAFGGAISMLGRVVTCFAAAFGAVRDAAPGAGRAAVWIPQAACDTARRPKCAEPAGLGRKNTIHCVALLANNRLLAASRA</sequence>
<dbReference type="RefSeq" id="WP_136773476.1">
    <property type="nucleotide sequence ID" value="NZ_CP156074.1"/>
</dbReference>
<gene>
    <name evidence="1" type="ORF">FAZ21_10905</name>
</gene>
<dbReference type="InterPro" id="IPR029069">
    <property type="entry name" value="HotDog_dom_sf"/>
</dbReference>
<comment type="caution">
    <text evidence="1">The sequence shown here is derived from an EMBL/GenBank/DDBJ whole genome shotgun (WGS) entry which is preliminary data.</text>
</comment>
<dbReference type="Gene3D" id="3.10.129.10">
    <property type="entry name" value="Hotdog Thioesterase"/>
    <property type="match status" value="1"/>
</dbReference>
<reference evidence="1 2" key="1">
    <citation type="submission" date="2019-04" db="EMBL/GenBank/DDBJ databases">
        <title>Chitiniphilus eburnea sp. nov., a novel chitinolytic bacterium isolated from aquaculture sludge.</title>
        <authorList>
            <person name="Sheng M."/>
        </authorList>
    </citation>
    <scope>NUCLEOTIDE SEQUENCE [LARGE SCALE GENOMIC DNA]</scope>
    <source>
        <strain evidence="1 2">HX-2-15</strain>
    </source>
</reference>
<proteinExistence type="predicted"/>
<organism evidence="1 2">
    <name type="scientific">Chitiniphilus eburneus</name>
    <dbReference type="NCBI Taxonomy" id="2571148"/>
    <lineage>
        <taxon>Bacteria</taxon>
        <taxon>Pseudomonadati</taxon>
        <taxon>Pseudomonadota</taxon>
        <taxon>Betaproteobacteria</taxon>
        <taxon>Neisseriales</taxon>
        <taxon>Chitinibacteraceae</taxon>
        <taxon>Chitiniphilus</taxon>
    </lineage>
</organism>
<evidence type="ECO:0000313" key="2">
    <source>
        <dbReference type="Proteomes" id="UP000310016"/>
    </source>
</evidence>
<keyword evidence="2" id="KW-1185">Reference proteome</keyword>
<dbReference type="OrthoDB" id="572024at2"/>
<accession>A0A4U0PXP3</accession>
<dbReference type="EMBL" id="SUMF01000010">
    <property type="protein sequence ID" value="TJZ73361.1"/>
    <property type="molecule type" value="Genomic_DNA"/>
</dbReference>
<dbReference type="SUPFAM" id="SSF54637">
    <property type="entry name" value="Thioesterase/thiol ester dehydrase-isomerase"/>
    <property type="match status" value="1"/>
</dbReference>
<dbReference type="AlphaFoldDB" id="A0A4U0PXP3"/>
<name>A0A4U0PXP3_9NEIS</name>